<dbReference type="EMBL" id="JHEG04000001">
    <property type="protein sequence ID" value="KAF3890043.1"/>
    <property type="molecule type" value="Genomic_DNA"/>
</dbReference>
<dbReference type="Proteomes" id="UP000029738">
    <property type="component" value="Unassembled WGS sequence"/>
</dbReference>
<comment type="caution">
    <text evidence="2">The sequence shown here is derived from an EMBL/GenBank/DDBJ whole genome shotgun (WGS) entry which is preliminary data.</text>
</comment>
<sequence>MKLSRIGLVLAPILVTSATFLPSQVRAQSRITSVGDAALNAADYCHKNAPAFLRDRPTHIKIMGIRCSEIVHKVVAALRAAKYRPTGLNLQSDRDLTVFINGASPILERDASVIESIKYAREVFRDNVIETILLGAIGAYAYLDFGIDITHNSRNRMLETSQAARNPGNLRASSRSNSSTVALPPPNLPSLNLPPANAQKKILNRQVLAQISNNICQKYVSFQQKYQACNRLTVSGVSALDNSRLNPIGVNLRNDLQFQAYLKKAGEVLTKDNYFISSFTLASSHLTKQETSNIYLSIIIAYSAFKNQGY</sequence>
<reference evidence="2" key="2">
    <citation type="submission" date="2019-11" db="EMBL/GenBank/DDBJ databases">
        <title>Improved Assembly of Tolypothrix boutellei genome.</title>
        <authorList>
            <person name="Sarangi A.N."/>
            <person name="Mukherjee M."/>
            <person name="Ghosh S."/>
            <person name="Singh D."/>
            <person name="Das A."/>
            <person name="Kant S."/>
            <person name="Prusty A."/>
            <person name="Tripathy S."/>
        </authorList>
    </citation>
    <scope>NUCLEOTIDE SEQUENCE</scope>
    <source>
        <strain evidence="2">VB521301</strain>
    </source>
</reference>
<gene>
    <name evidence="2" type="ORF">DA73_0400034740</name>
</gene>
<feature type="compositionally biased region" description="Polar residues" evidence="1">
    <location>
        <begin position="171"/>
        <end position="181"/>
    </location>
</feature>
<evidence type="ECO:0000313" key="3">
    <source>
        <dbReference type="Proteomes" id="UP000029738"/>
    </source>
</evidence>
<accession>A0A8S9TFH3</accession>
<dbReference type="RefSeq" id="WP_038078314.1">
    <property type="nucleotide sequence ID" value="NZ_JHEG04000001.1"/>
</dbReference>
<organism evidence="2 3">
    <name type="scientific">Tolypothrix bouteillei VB521301</name>
    <dbReference type="NCBI Taxonomy" id="1479485"/>
    <lineage>
        <taxon>Bacteria</taxon>
        <taxon>Bacillati</taxon>
        <taxon>Cyanobacteriota</taxon>
        <taxon>Cyanophyceae</taxon>
        <taxon>Nostocales</taxon>
        <taxon>Tolypothrichaceae</taxon>
        <taxon>Tolypothrix</taxon>
    </lineage>
</organism>
<dbReference type="AlphaFoldDB" id="A0A8S9TFH3"/>
<proteinExistence type="predicted"/>
<feature type="region of interest" description="Disordered" evidence="1">
    <location>
        <begin position="161"/>
        <end position="190"/>
    </location>
</feature>
<protein>
    <submittedName>
        <fullName evidence="2">Uncharacterized protein</fullName>
    </submittedName>
</protein>
<reference evidence="2" key="1">
    <citation type="journal article" date="2015" name="Genome Announc.">
        <title>Draft Genome Sequence of Tolypothrix boutellei Strain VB521301.</title>
        <authorList>
            <person name="Chandrababunaidu M.M."/>
            <person name="Singh D."/>
            <person name="Sen D."/>
            <person name="Bhan S."/>
            <person name="Das S."/>
            <person name="Gupta A."/>
            <person name="Adhikary S.P."/>
            <person name="Tripathy S."/>
        </authorList>
    </citation>
    <scope>NUCLEOTIDE SEQUENCE</scope>
    <source>
        <strain evidence="2">VB521301</strain>
    </source>
</reference>
<keyword evidence="3" id="KW-1185">Reference proteome</keyword>
<evidence type="ECO:0000313" key="2">
    <source>
        <dbReference type="EMBL" id="KAF3890043.1"/>
    </source>
</evidence>
<evidence type="ECO:0000256" key="1">
    <source>
        <dbReference type="SAM" id="MobiDB-lite"/>
    </source>
</evidence>
<name>A0A8S9TFH3_9CYAN</name>